<proteinExistence type="predicted"/>
<protein>
    <recommendedName>
        <fullName evidence="4">DUF2127 domain-containing protein</fullName>
    </recommendedName>
</protein>
<feature type="transmembrane region" description="Helical" evidence="1">
    <location>
        <begin position="123"/>
        <end position="145"/>
    </location>
</feature>
<dbReference type="EMBL" id="LUGM01000002">
    <property type="protein sequence ID" value="KYH15064.1"/>
    <property type="molecule type" value="Genomic_DNA"/>
</dbReference>
<keyword evidence="1" id="KW-0812">Transmembrane</keyword>
<feature type="transmembrane region" description="Helical" evidence="1">
    <location>
        <begin position="12"/>
        <end position="35"/>
    </location>
</feature>
<comment type="caution">
    <text evidence="2">The sequence shown here is derived from an EMBL/GenBank/DDBJ whole genome shotgun (WGS) entry which is preliminary data.</text>
</comment>
<evidence type="ECO:0000256" key="1">
    <source>
        <dbReference type="SAM" id="Phobius"/>
    </source>
</evidence>
<evidence type="ECO:0008006" key="4">
    <source>
        <dbReference type="Google" id="ProtNLM"/>
    </source>
</evidence>
<dbReference type="RefSeq" id="WP_061855209.1">
    <property type="nucleotide sequence ID" value="NZ_LUGM01000002.1"/>
</dbReference>
<feature type="transmembrane region" description="Helical" evidence="1">
    <location>
        <begin position="63"/>
        <end position="82"/>
    </location>
</feature>
<feature type="transmembrane region" description="Helical" evidence="1">
    <location>
        <begin position="89"/>
        <end position="111"/>
    </location>
</feature>
<dbReference type="AlphaFoldDB" id="A0A151A6J4"/>
<reference evidence="2 3" key="1">
    <citation type="submission" date="2016-02" db="EMBL/GenBank/DDBJ databases">
        <title>Draft genome sequence of hydrocarbon degrading Staphylococcus saprophyticus Strain CNV2, isolated from crude-oil contaminated soil from Noonmati Oil Refinery, Guwahati, Assam, India.</title>
        <authorList>
            <person name="Mukherjee A."/>
            <person name="Chettri B."/>
            <person name="Langpoklakpam J."/>
            <person name="Singh A.K."/>
            <person name="Chattopadhyay D.J."/>
        </authorList>
    </citation>
    <scope>NUCLEOTIDE SEQUENCE [LARGE SCALE GENOMIC DNA]</scope>
    <source>
        <strain evidence="2 3">CNV2</strain>
    </source>
</reference>
<evidence type="ECO:0000313" key="2">
    <source>
        <dbReference type="EMBL" id="KYH15064.1"/>
    </source>
</evidence>
<evidence type="ECO:0000313" key="3">
    <source>
        <dbReference type="Proteomes" id="UP000075418"/>
    </source>
</evidence>
<keyword evidence="1" id="KW-0472">Membrane</keyword>
<gene>
    <name evidence="2" type="ORF">A0131_09815</name>
</gene>
<name>A0A151A6J4_9STAP</name>
<keyword evidence="1" id="KW-1133">Transmembrane helix</keyword>
<organism evidence="2 3">
    <name type="scientific">Staphylococcus kloosii</name>
    <dbReference type="NCBI Taxonomy" id="29384"/>
    <lineage>
        <taxon>Bacteria</taxon>
        <taxon>Bacillati</taxon>
        <taxon>Bacillota</taxon>
        <taxon>Bacilli</taxon>
        <taxon>Bacillales</taxon>
        <taxon>Staphylococcaceae</taxon>
        <taxon>Staphylococcus</taxon>
    </lineage>
</organism>
<dbReference type="Proteomes" id="UP000075418">
    <property type="component" value="Unassembled WGS sequence"/>
</dbReference>
<accession>A0A151A6J4</accession>
<sequence length="153" mass="17255">MDDKQNSRVIKTGHFIAYSSLFLAILLATHLFVILDDHVVKQLLVSNGQKPTANAIGTIRNSFQFTGTMYVFAYLAGVVAIWNRHTYLWWFMFATFTSNVLYNLVNISALFKAIIDAKSTVNILPLSIVMVASTLLAIYMLVVSIKRKSTFNR</sequence>